<dbReference type="InterPro" id="IPR002182">
    <property type="entry name" value="NB-ARC"/>
</dbReference>
<keyword evidence="4" id="KW-0378">Hydrolase</keyword>
<evidence type="ECO:0000256" key="6">
    <source>
        <dbReference type="ARBA" id="ARBA00023027"/>
    </source>
</evidence>
<dbReference type="InterPro" id="IPR003591">
    <property type="entry name" value="Leu-rich_rpt_typical-subtyp"/>
</dbReference>
<dbReference type="PANTHER" id="PTHR11017">
    <property type="entry name" value="LEUCINE-RICH REPEAT-CONTAINING PROTEIN"/>
    <property type="match status" value="1"/>
</dbReference>
<dbReference type="Pfam" id="PF01582">
    <property type="entry name" value="TIR"/>
    <property type="match status" value="1"/>
</dbReference>
<keyword evidence="5" id="KW-0611">Plant defense</keyword>
<dbReference type="InterPro" id="IPR000157">
    <property type="entry name" value="TIR_dom"/>
</dbReference>
<dbReference type="GO" id="GO:0061809">
    <property type="term" value="F:NAD+ nucleosidase activity, cyclic ADP-ribose generating"/>
    <property type="evidence" value="ECO:0007669"/>
    <property type="project" value="UniProtKB-EC"/>
</dbReference>
<dbReference type="InterPro" id="IPR058192">
    <property type="entry name" value="WHD_ROQ1-like"/>
</dbReference>
<dbReference type="Proteomes" id="UP000027138">
    <property type="component" value="Unassembled WGS sequence"/>
</dbReference>
<dbReference type="EMBL" id="KK914298">
    <property type="protein sequence ID" value="KDP42428.1"/>
    <property type="molecule type" value="Genomic_DNA"/>
</dbReference>
<dbReference type="OrthoDB" id="3027644at2759"/>
<keyword evidence="2" id="KW-0433">Leucine-rich repeat</keyword>
<dbReference type="AlphaFoldDB" id="A0A067L5B8"/>
<dbReference type="SMART" id="SM00255">
    <property type="entry name" value="TIR"/>
    <property type="match status" value="1"/>
</dbReference>
<dbReference type="SUPFAM" id="SSF52058">
    <property type="entry name" value="L domain-like"/>
    <property type="match status" value="1"/>
</dbReference>
<dbReference type="InterPro" id="IPR032675">
    <property type="entry name" value="LRR_dom_sf"/>
</dbReference>
<evidence type="ECO:0000256" key="5">
    <source>
        <dbReference type="ARBA" id="ARBA00022821"/>
    </source>
</evidence>
<feature type="domain" description="TIR" evidence="8">
    <location>
        <begin position="42"/>
        <end position="209"/>
    </location>
</feature>
<keyword evidence="10" id="KW-1185">Reference proteome</keyword>
<evidence type="ECO:0000313" key="9">
    <source>
        <dbReference type="EMBL" id="KDP42428.1"/>
    </source>
</evidence>
<keyword evidence="3" id="KW-0677">Repeat</keyword>
<dbReference type="InterPro" id="IPR044974">
    <property type="entry name" value="Disease_R_plants"/>
</dbReference>
<dbReference type="Gene3D" id="3.40.50.10140">
    <property type="entry name" value="Toll/interleukin-1 receptor homology (TIR) domain"/>
    <property type="match status" value="1"/>
</dbReference>
<dbReference type="InterPro" id="IPR001611">
    <property type="entry name" value="Leu-rich_rpt"/>
</dbReference>
<dbReference type="Gene3D" id="3.80.10.10">
    <property type="entry name" value="Ribonuclease Inhibitor"/>
    <property type="match status" value="2"/>
</dbReference>
<dbReference type="SUPFAM" id="SSF52540">
    <property type="entry name" value="P-loop containing nucleoside triphosphate hydrolases"/>
    <property type="match status" value="1"/>
</dbReference>
<dbReference type="GO" id="GO:0007165">
    <property type="term" value="P:signal transduction"/>
    <property type="evidence" value="ECO:0007669"/>
    <property type="project" value="InterPro"/>
</dbReference>
<dbReference type="Gene3D" id="1.10.8.430">
    <property type="entry name" value="Helical domain of apoptotic protease-activating factors"/>
    <property type="match status" value="1"/>
</dbReference>
<dbReference type="InterPro" id="IPR027417">
    <property type="entry name" value="P-loop_NTPase"/>
</dbReference>
<dbReference type="PRINTS" id="PR00364">
    <property type="entry name" value="DISEASERSIST"/>
</dbReference>
<dbReference type="InterPro" id="IPR011713">
    <property type="entry name" value="Leu-rich_rpt_3"/>
</dbReference>
<evidence type="ECO:0000256" key="2">
    <source>
        <dbReference type="ARBA" id="ARBA00022614"/>
    </source>
</evidence>
<gene>
    <name evidence="9" type="ORF">JCGZ_00225</name>
</gene>
<dbReference type="SUPFAM" id="SSF52200">
    <property type="entry name" value="Toll/Interleukin receptor TIR domain"/>
    <property type="match status" value="1"/>
</dbReference>
<dbReference type="InterPro" id="IPR058546">
    <property type="entry name" value="RPS4B/Roq1-like_LRR"/>
</dbReference>
<protein>
    <recommendedName>
        <fullName evidence="1">ADP-ribosyl cyclase/cyclic ADP-ribose hydrolase</fullName>
        <ecNumber evidence="1">3.2.2.6</ecNumber>
    </recommendedName>
</protein>
<dbReference type="PANTHER" id="PTHR11017:SF357">
    <property type="entry name" value="ADP-RIBOSYL CYCLASE_CYCLIC ADP-RIBOSE HYDROLASE"/>
    <property type="match status" value="1"/>
</dbReference>
<dbReference type="FunFam" id="3.40.50.10140:FF:000007">
    <property type="entry name" value="Disease resistance protein (TIR-NBS-LRR class)"/>
    <property type="match status" value="1"/>
</dbReference>
<evidence type="ECO:0000256" key="7">
    <source>
        <dbReference type="ARBA" id="ARBA00047304"/>
    </source>
</evidence>
<dbReference type="SUPFAM" id="SSF46785">
    <property type="entry name" value="Winged helix' DNA-binding domain"/>
    <property type="match status" value="1"/>
</dbReference>
<evidence type="ECO:0000256" key="1">
    <source>
        <dbReference type="ARBA" id="ARBA00011982"/>
    </source>
</evidence>
<accession>A0A067L5B8</accession>
<sequence length="1102" mass="125409">MGSSFSSSASTSSRRTPSFIINSIAASSPSSTSSQQNPSEPNNHEVFINFRGKDIRDGFLSFLFESLKEKGIDTFKDENLQKGTEITPALKQTIQESCISIVIFSKNYADSPWCLDELVVINECREKSGQIVLPVFYRVDPSDVQELRGPFARALARLLKDHSDSSHNLGGWCHALKTISNDLSAFVSNEIKNDQMLVQRIVNRVSEILSHMPSNASYHDKLVGIDSRVEEVISLLDVDVNNRNWRIGIWGMAGIGKTTLAGIVFSQIKVKFDAHCFVSNVKVQIRKETEIVLRDKIIRSLLGDEYLKIGSPLLVLDDWIMRRLQKKKVLIVFDDVDDSNDLDLLAGNSSLYRKGSTSTDRQVLRNVCHEEHIYQVKGLIYKEALQLFSLHAFHQNEPKEGYVLLSKEVIRYTQGNPLALKVLGSSLYGKEKEYWESQLLKLKSIPNKRIQDVLKISYDGLDSNEQSIFLDIACLFLWVEKPGIEKIMESFGFFARCGISSLIDKSLLTDDKYNGRIEMHNLLRQMGKEIVNEECKQPGGRSRLWNPEDISHVFKTNTGTDKIECISLEISNARAFEISSKAFVKMPNLRFLRIYGFELILPDGPDFLPEELRFLCWNSYPLKSLPLKFCPNNLVELHLPDSQLKQLWDGDNKLLKNLKVMHLSGSLSLLRISDPFQAPNLEVLCLSSCSSLIDIPSSLKYSTKLAQLDLEYCDSIRSLPSFLQLENLEMLDLNGCRKLEECPELPCNLRDLNLSKTEIKQLPSSIGNCSQLVELSLSECTELENLPNCIGQLQSLKKLDATGSGINFKGCKGLTVWLLLSGLNSLQKLYLGNGGISEIPESIGSLVSLKELDLEGNDFESIPASIKQLSHLETLRLDARKRLRYLPELPGTRSFSASNCTSLEFVSFSSFPKAETYDRCIELNFDNCIKLGDNVRLQIREALFSAQQGLILERPDRMLGFYFAVVINFQDFDCFAYHTSGIGNFEDKSGKMYEYDFDFHFDFHFQSPIRELDSKHFLLGYKSFDHERNFTRVSLRVNHFSVNYSLETEDSSVRVINCGIHPIYREEYRKAERRNERRKEPDKDIVEAANTELWEKNSRQRL</sequence>
<proteinExistence type="predicted"/>
<evidence type="ECO:0000259" key="8">
    <source>
        <dbReference type="PROSITE" id="PS50104"/>
    </source>
</evidence>
<dbReference type="Pfam" id="PF07725">
    <property type="entry name" value="LRR_3"/>
    <property type="match status" value="1"/>
</dbReference>
<organism evidence="9 10">
    <name type="scientific">Jatropha curcas</name>
    <name type="common">Barbados nut</name>
    <dbReference type="NCBI Taxonomy" id="180498"/>
    <lineage>
        <taxon>Eukaryota</taxon>
        <taxon>Viridiplantae</taxon>
        <taxon>Streptophyta</taxon>
        <taxon>Embryophyta</taxon>
        <taxon>Tracheophyta</taxon>
        <taxon>Spermatophyta</taxon>
        <taxon>Magnoliopsida</taxon>
        <taxon>eudicotyledons</taxon>
        <taxon>Gunneridae</taxon>
        <taxon>Pentapetalae</taxon>
        <taxon>rosids</taxon>
        <taxon>fabids</taxon>
        <taxon>Malpighiales</taxon>
        <taxon>Euphorbiaceae</taxon>
        <taxon>Crotonoideae</taxon>
        <taxon>Jatropheae</taxon>
        <taxon>Jatropha</taxon>
    </lineage>
</organism>
<dbReference type="SMART" id="SM00369">
    <property type="entry name" value="LRR_TYP"/>
    <property type="match status" value="3"/>
</dbReference>
<dbReference type="PROSITE" id="PS50104">
    <property type="entry name" value="TIR"/>
    <property type="match status" value="1"/>
</dbReference>
<dbReference type="Pfam" id="PF23282">
    <property type="entry name" value="WHD_ROQ1"/>
    <property type="match status" value="1"/>
</dbReference>
<dbReference type="GO" id="GO:0006952">
    <property type="term" value="P:defense response"/>
    <property type="evidence" value="ECO:0007669"/>
    <property type="project" value="UniProtKB-KW"/>
</dbReference>
<comment type="catalytic activity">
    <reaction evidence="7">
        <text>NAD(+) + H2O = ADP-D-ribose + nicotinamide + H(+)</text>
        <dbReference type="Rhea" id="RHEA:16301"/>
        <dbReference type="ChEBI" id="CHEBI:15377"/>
        <dbReference type="ChEBI" id="CHEBI:15378"/>
        <dbReference type="ChEBI" id="CHEBI:17154"/>
        <dbReference type="ChEBI" id="CHEBI:57540"/>
        <dbReference type="ChEBI" id="CHEBI:57967"/>
        <dbReference type="EC" id="3.2.2.6"/>
    </reaction>
    <physiologicalReaction direction="left-to-right" evidence="7">
        <dbReference type="Rhea" id="RHEA:16302"/>
    </physiologicalReaction>
</comment>
<reference evidence="9 10" key="1">
    <citation type="journal article" date="2014" name="PLoS ONE">
        <title>Global Analysis of Gene Expression Profiles in Physic Nut (Jatropha curcas L.) Seedlings Exposed to Salt Stress.</title>
        <authorList>
            <person name="Zhang L."/>
            <person name="Zhang C."/>
            <person name="Wu P."/>
            <person name="Chen Y."/>
            <person name="Li M."/>
            <person name="Jiang H."/>
            <person name="Wu G."/>
        </authorList>
    </citation>
    <scope>NUCLEOTIDE SEQUENCE [LARGE SCALE GENOMIC DNA]</scope>
    <source>
        <strain evidence="10">cv. GZQX0401</strain>
        <tissue evidence="9">Young leaves</tissue>
    </source>
</reference>
<dbReference type="InterPro" id="IPR035897">
    <property type="entry name" value="Toll_tir_struct_dom_sf"/>
</dbReference>
<dbReference type="EC" id="3.2.2.6" evidence="1"/>
<evidence type="ECO:0000256" key="3">
    <source>
        <dbReference type="ARBA" id="ARBA00022737"/>
    </source>
</evidence>
<dbReference type="Pfam" id="PF23286">
    <property type="entry name" value="LRR_13"/>
    <property type="match status" value="1"/>
</dbReference>
<dbReference type="InterPro" id="IPR042197">
    <property type="entry name" value="Apaf_helical"/>
</dbReference>
<evidence type="ECO:0000313" key="10">
    <source>
        <dbReference type="Proteomes" id="UP000027138"/>
    </source>
</evidence>
<dbReference type="FunFam" id="1.10.8.430:FF:000002">
    <property type="entry name" value="Disease resistance protein (TIR-NBS-LRR class)"/>
    <property type="match status" value="1"/>
</dbReference>
<dbReference type="Pfam" id="PF00931">
    <property type="entry name" value="NB-ARC"/>
    <property type="match status" value="1"/>
</dbReference>
<name>A0A067L5B8_JATCU</name>
<dbReference type="PROSITE" id="PS51450">
    <property type="entry name" value="LRR"/>
    <property type="match status" value="1"/>
</dbReference>
<dbReference type="Gene3D" id="3.40.50.300">
    <property type="entry name" value="P-loop containing nucleotide triphosphate hydrolases"/>
    <property type="match status" value="1"/>
</dbReference>
<dbReference type="InterPro" id="IPR036390">
    <property type="entry name" value="WH_DNA-bd_sf"/>
</dbReference>
<evidence type="ECO:0000256" key="4">
    <source>
        <dbReference type="ARBA" id="ARBA00022801"/>
    </source>
</evidence>
<dbReference type="GO" id="GO:0043531">
    <property type="term" value="F:ADP binding"/>
    <property type="evidence" value="ECO:0007669"/>
    <property type="project" value="InterPro"/>
</dbReference>
<keyword evidence="6" id="KW-0520">NAD</keyword>